<dbReference type="Gene3D" id="3.10.120.10">
    <property type="entry name" value="Cytochrome b5-like heme/steroid binding domain"/>
    <property type="match status" value="2"/>
</dbReference>
<dbReference type="Proteomes" id="UP000794436">
    <property type="component" value="Unassembled WGS sequence"/>
</dbReference>
<dbReference type="InterPro" id="IPR001199">
    <property type="entry name" value="Cyt_B5-like_heme/steroid-bd"/>
</dbReference>
<gene>
    <name evidence="4" type="ORF">Poli38472_014437</name>
</gene>
<evidence type="ECO:0000256" key="1">
    <source>
        <dbReference type="ARBA" id="ARBA00038357"/>
    </source>
</evidence>
<evidence type="ECO:0000259" key="3">
    <source>
        <dbReference type="SMART" id="SM01117"/>
    </source>
</evidence>
<comment type="caution">
    <text evidence="4">The sequence shown here is derived from an EMBL/GenBank/DDBJ whole genome shotgun (WGS) entry which is preliminary data.</text>
</comment>
<evidence type="ECO:0000256" key="2">
    <source>
        <dbReference type="SAM" id="MobiDB-lite"/>
    </source>
</evidence>
<dbReference type="InterPro" id="IPR036400">
    <property type="entry name" value="Cyt_B5-like_heme/steroid_sf"/>
</dbReference>
<organism evidence="4 5">
    <name type="scientific">Pythium oligandrum</name>
    <name type="common">Mycoparasitic fungus</name>
    <dbReference type="NCBI Taxonomy" id="41045"/>
    <lineage>
        <taxon>Eukaryota</taxon>
        <taxon>Sar</taxon>
        <taxon>Stramenopiles</taxon>
        <taxon>Oomycota</taxon>
        <taxon>Peronosporomycetes</taxon>
        <taxon>Pythiales</taxon>
        <taxon>Pythiaceae</taxon>
        <taxon>Pythium</taxon>
    </lineage>
</organism>
<dbReference type="PANTHER" id="PTHR10281">
    <property type="entry name" value="MEMBRANE-ASSOCIATED PROGESTERONE RECEPTOR COMPONENT-RELATED"/>
    <property type="match status" value="1"/>
</dbReference>
<dbReference type="AlphaFoldDB" id="A0A8K1C738"/>
<sequence>MGNSLGTPPTGPNSLPRRGSKATEAKEDTRRYFTKRDLAKFNGESDRPIYIGLLGEVYDVTSHRNQYGPGGPCAAFAGKEASRALATMSMNDEDLDSLDLSDLSDEYIDALHRWMKRFQEEDKYPNVGRFLVHQDMTLNELHKYNGVDDVRGTVLIAINGTIYDVTLNGLQHYGPDGTYAQFAGHDVTRALACMSLDPEVLEDPHTDDLTAEQQSSLADWATRFQQKYAPVGKLVT</sequence>
<comment type="similarity">
    <text evidence="1">Belongs to the cytochrome b5 family. MAPR subfamily.</text>
</comment>
<accession>A0A8K1C738</accession>
<dbReference type="GO" id="GO:0016020">
    <property type="term" value="C:membrane"/>
    <property type="evidence" value="ECO:0007669"/>
    <property type="project" value="TreeGrafter"/>
</dbReference>
<protein>
    <recommendedName>
        <fullName evidence="3">Cytochrome b5 heme-binding domain-containing protein</fullName>
    </recommendedName>
</protein>
<name>A0A8K1C738_PYTOL</name>
<dbReference type="OrthoDB" id="547796at2759"/>
<feature type="region of interest" description="Disordered" evidence="2">
    <location>
        <begin position="1"/>
        <end position="28"/>
    </location>
</feature>
<dbReference type="PANTHER" id="PTHR10281:SF76">
    <property type="entry name" value="CALCUTTA CUP-RELATED"/>
    <property type="match status" value="1"/>
</dbReference>
<dbReference type="EMBL" id="SPLM01000114">
    <property type="protein sequence ID" value="TMW57834.1"/>
    <property type="molecule type" value="Genomic_DNA"/>
</dbReference>
<dbReference type="Pfam" id="PF00173">
    <property type="entry name" value="Cyt-b5"/>
    <property type="match status" value="2"/>
</dbReference>
<dbReference type="SMART" id="SM01117">
    <property type="entry name" value="Cyt-b5"/>
    <property type="match status" value="2"/>
</dbReference>
<feature type="domain" description="Cytochrome b5 heme-binding" evidence="3">
    <location>
        <begin position="136"/>
        <end position="235"/>
    </location>
</feature>
<dbReference type="SUPFAM" id="SSF55856">
    <property type="entry name" value="Cytochrome b5-like heme/steroid binding domain"/>
    <property type="match status" value="2"/>
</dbReference>
<proteinExistence type="inferred from homology"/>
<evidence type="ECO:0000313" key="4">
    <source>
        <dbReference type="EMBL" id="TMW57834.1"/>
    </source>
</evidence>
<dbReference type="FunFam" id="3.10.120.10:FF:000003">
    <property type="entry name" value="membrane-associated progesterone receptor component 1"/>
    <property type="match status" value="2"/>
</dbReference>
<feature type="domain" description="Cytochrome b5 heme-binding" evidence="3">
    <location>
        <begin position="33"/>
        <end position="131"/>
    </location>
</feature>
<evidence type="ECO:0000313" key="5">
    <source>
        <dbReference type="Proteomes" id="UP000794436"/>
    </source>
</evidence>
<keyword evidence="5" id="KW-1185">Reference proteome</keyword>
<dbReference type="GO" id="GO:0012505">
    <property type="term" value="C:endomembrane system"/>
    <property type="evidence" value="ECO:0007669"/>
    <property type="project" value="TreeGrafter"/>
</dbReference>
<reference evidence="4" key="1">
    <citation type="submission" date="2019-03" db="EMBL/GenBank/DDBJ databases">
        <title>Long read genome sequence of the mycoparasitic Pythium oligandrum ATCC 38472 isolated from sugarbeet rhizosphere.</title>
        <authorList>
            <person name="Gaulin E."/>
        </authorList>
    </citation>
    <scope>NUCLEOTIDE SEQUENCE</scope>
    <source>
        <strain evidence="4">ATCC 38472_TT</strain>
    </source>
</reference>
<dbReference type="InterPro" id="IPR050577">
    <property type="entry name" value="MAPR/NEUFC/NENF-like"/>
</dbReference>